<feature type="transmembrane region" description="Helical" evidence="5">
    <location>
        <begin position="191"/>
        <end position="213"/>
    </location>
</feature>
<name>A0A0M4FIW4_9BACI</name>
<dbReference type="PANTHER" id="PTHR10361">
    <property type="entry name" value="SODIUM-BILE ACID COTRANSPORTER"/>
    <property type="match status" value="1"/>
</dbReference>
<dbReference type="NCBIfam" id="TIGR00841">
    <property type="entry name" value="bass"/>
    <property type="match status" value="1"/>
</dbReference>
<feature type="transmembrane region" description="Helical" evidence="5">
    <location>
        <begin position="98"/>
        <end position="120"/>
    </location>
</feature>
<accession>A0A0M4FIW4</accession>
<feature type="transmembrane region" description="Helical" evidence="5">
    <location>
        <begin position="256"/>
        <end position="277"/>
    </location>
</feature>
<organism evidence="6 7">
    <name type="scientific">Bacillus gobiensis</name>
    <dbReference type="NCBI Taxonomy" id="1441095"/>
    <lineage>
        <taxon>Bacteria</taxon>
        <taxon>Bacillati</taxon>
        <taxon>Bacillota</taxon>
        <taxon>Bacilli</taxon>
        <taxon>Bacillales</taxon>
        <taxon>Bacillaceae</taxon>
        <taxon>Bacillus</taxon>
    </lineage>
</organism>
<dbReference type="EMBL" id="CP012600">
    <property type="protein sequence ID" value="ALC81304.1"/>
    <property type="molecule type" value="Genomic_DNA"/>
</dbReference>
<gene>
    <name evidence="6" type="ORF">AM592_06635</name>
</gene>
<protein>
    <submittedName>
        <fullName evidence="6">Sodium transporter</fullName>
    </submittedName>
</protein>
<dbReference type="Pfam" id="PF01758">
    <property type="entry name" value="SBF"/>
    <property type="match status" value="1"/>
</dbReference>
<dbReference type="Proteomes" id="UP000067625">
    <property type="component" value="Chromosome"/>
</dbReference>
<evidence type="ECO:0000256" key="3">
    <source>
        <dbReference type="ARBA" id="ARBA00022989"/>
    </source>
</evidence>
<comment type="subcellular location">
    <subcellularLocation>
        <location evidence="1">Membrane</location>
        <topology evidence="1">Multi-pass membrane protein</topology>
    </subcellularLocation>
</comment>
<evidence type="ECO:0000256" key="4">
    <source>
        <dbReference type="ARBA" id="ARBA00023136"/>
    </source>
</evidence>
<evidence type="ECO:0000313" key="7">
    <source>
        <dbReference type="Proteomes" id="UP000067625"/>
    </source>
</evidence>
<dbReference type="Gene3D" id="1.20.1530.20">
    <property type="match status" value="1"/>
</dbReference>
<dbReference type="AlphaFoldDB" id="A0A0M4FIW4"/>
<keyword evidence="3 5" id="KW-1133">Transmembrane helix</keyword>
<sequence>MNSLRSASQFMGKTFSLWVILIAVLGFFFPILFIWIKPHISLFLSIIMFGMGLTLSLSDFKELGRKPLHVIIGVLAQYTIMPLTAFGLATLLNLPPDIAIGVILVGCCPGGTASNVITFLAKGNTALSVAVTTISTLLAPFVTPLLILVFAREWLPVDPGDLFSSILNVVLLPIIVGLVVKLIFKKHVDKAVDALPLVSVISIIAIVGCVVGLNKNNILQSGLPIFAVVILHNSLGLAIGYGAAKLFKMDYPSRKAIAIEVGMQNSGLGVALATAHFNPLAAVPSAIFSVWHNLSGSWIASYWARKAEKKKGKYVA</sequence>
<keyword evidence="4 5" id="KW-0472">Membrane</keyword>
<feature type="transmembrane region" description="Helical" evidence="5">
    <location>
        <begin position="15"/>
        <end position="36"/>
    </location>
</feature>
<dbReference type="GO" id="GO:0016020">
    <property type="term" value="C:membrane"/>
    <property type="evidence" value="ECO:0007669"/>
    <property type="project" value="UniProtKB-SubCell"/>
</dbReference>
<dbReference type="InterPro" id="IPR004710">
    <property type="entry name" value="Bilac:Na_transpt"/>
</dbReference>
<dbReference type="InterPro" id="IPR002657">
    <property type="entry name" value="BilAc:Na_symport/Acr3"/>
</dbReference>
<reference evidence="6 7" key="2">
    <citation type="journal article" date="2016" name="Int. J. Syst. Evol. Microbiol.">
        <title>Bacillus gobiensis sp. nov., isolated from a soil sample.</title>
        <authorList>
            <person name="Liu B."/>
            <person name="Liu G.H."/>
            <person name="Cetin S."/>
            <person name="Schumann P."/>
            <person name="Pan Z.Z."/>
            <person name="Chen Q.Q."/>
        </authorList>
    </citation>
    <scope>NUCLEOTIDE SEQUENCE [LARGE SCALE GENOMIC DNA]</scope>
    <source>
        <strain evidence="6 7">FJAT-4402</strain>
    </source>
</reference>
<dbReference type="PATRIC" id="fig|1441095.3.peg.1466"/>
<dbReference type="PANTHER" id="PTHR10361:SF28">
    <property type="entry name" value="P3 PROTEIN-RELATED"/>
    <property type="match status" value="1"/>
</dbReference>
<evidence type="ECO:0000256" key="5">
    <source>
        <dbReference type="SAM" id="Phobius"/>
    </source>
</evidence>
<feature type="transmembrane region" description="Helical" evidence="5">
    <location>
        <begin position="70"/>
        <end position="92"/>
    </location>
</feature>
<feature type="transmembrane region" description="Helical" evidence="5">
    <location>
        <begin position="225"/>
        <end position="244"/>
    </location>
</feature>
<feature type="transmembrane region" description="Helical" evidence="5">
    <location>
        <begin position="162"/>
        <end position="184"/>
    </location>
</feature>
<feature type="transmembrane region" description="Helical" evidence="5">
    <location>
        <begin position="42"/>
        <end position="58"/>
    </location>
</feature>
<keyword evidence="7" id="KW-1185">Reference proteome</keyword>
<dbReference type="OrthoDB" id="9806785at2"/>
<evidence type="ECO:0000256" key="2">
    <source>
        <dbReference type="ARBA" id="ARBA00022692"/>
    </source>
</evidence>
<evidence type="ECO:0000256" key="1">
    <source>
        <dbReference type="ARBA" id="ARBA00004141"/>
    </source>
</evidence>
<reference evidence="7" key="1">
    <citation type="submission" date="2015-08" db="EMBL/GenBank/DDBJ databases">
        <title>Genome sequencing project for genomic taxonomy and phylogenomics of Bacillus-like bacteria.</title>
        <authorList>
            <person name="Liu B."/>
            <person name="Wang J."/>
            <person name="Zhu Y."/>
            <person name="Liu G."/>
            <person name="Chen Q."/>
            <person name="Chen Z."/>
            <person name="Lan J."/>
            <person name="Che J."/>
            <person name="Ge C."/>
            <person name="Shi H."/>
            <person name="Pan Z."/>
            <person name="Liu X."/>
        </authorList>
    </citation>
    <scope>NUCLEOTIDE SEQUENCE [LARGE SCALE GENOMIC DNA]</scope>
    <source>
        <strain evidence="7">FJAT-4402</strain>
    </source>
</reference>
<evidence type="ECO:0000313" key="6">
    <source>
        <dbReference type="EMBL" id="ALC81304.1"/>
    </source>
</evidence>
<dbReference type="STRING" id="1441095.AM592_06635"/>
<keyword evidence="2 5" id="KW-0812">Transmembrane</keyword>
<proteinExistence type="predicted"/>
<dbReference type="InterPro" id="IPR038770">
    <property type="entry name" value="Na+/solute_symporter_sf"/>
</dbReference>
<feature type="transmembrane region" description="Helical" evidence="5">
    <location>
        <begin position="127"/>
        <end position="150"/>
    </location>
</feature>